<gene>
    <name evidence="1" type="ORF">H6G95_17555</name>
</gene>
<sequence length="45" mass="4874">MERSPSLLGNSSCKVQVSSSQVIIVRLEDRAIASSTTSDRLPLKL</sequence>
<evidence type="ECO:0000313" key="2">
    <source>
        <dbReference type="Proteomes" id="UP000604661"/>
    </source>
</evidence>
<dbReference type="RefSeq" id="WP_190895948.1">
    <property type="nucleotide sequence ID" value="NZ_JACJTE010000018.1"/>
</dbReference>
<protein>
    <submittedName>
        <fullName evidence="1">Uncharacterized protein</fullName>
    </submittedName>
</protein>
<name>A0ABR8EZB2_NOSLI</name>
<reference evidence="1 2" key="1">
    <citation type="journal article" date="2020" name="ISME J.">
        <title>Comparative genomics reveals insights into cyanobacterial evolution and habitat adaptation.</title>
        <authorList>
            <person name="Chen M.Y."/>
            <person name="Teng W.K."/>
            <person name="Zhao L."/>
            <person name="Hu C.X."/>
            <person name="Zhou Y.K."/>
            <person name="Han B.P."/>
            <person name="Song L.R."/>
            <person name="Shu W.S."/>
        </authorList>
    </citation>
    <scope>NUCLEOTIDE SEQUENCE [LARGE SCALE GENOMIC DNA]</scope>
    <source>
        <strain evidence="1 2">FACHB-391</strain>
    </source>
</reference>
<comment type="caution">
    <text evidence="1">The sequence shown here is derived from an EMBL/GenBank/DDBJ whole genome shotgun (WGS) entry which is preliminary data.</text>
</comment>
<organism evidence="1 2">
    <name type="scientific">Nostoc linckia FACHB-391</name>
    <dbReference type="NCBI Taxonomy" id="2692906"/>
    <lineage>
        <taxon>Bacteria</taxon>
        <taxon>Bacillati</taxon>
        <taxon>Cyanobacteriota</taxon>
        <taxon>Cyanophyceae</taxon>
        <taxon>Nostocales</taxon>
        <taxon>Nostocaceae</taxon>
        <taxon>Nostoc</taxon>
    </lineage>
</organism>
<proteinExistence type="predicted"/>
<dbReference type="Proteomes" id="UP000604661">
    <property type="component" value="Unassembled WGS sequence"/>
</dbReference>
<accession>A0ABR8EZB2</accession>
<keyword evidence="2" id="KW-1185">Reference proteome</keyword>
<dbReference type="EMBL" id="JACJTE010000018">
    <property type="protein sequence ID" value="MBD2562387.1"/>
    <property type="molecule type" value="Genomic_DNA"/>
</dbReference>
<evidence type="ECO:0000313" key="1">
    <source>
        <dbReference type="EMBL" id="MBD2562387.1"/>
    </source>
</evidence>